<accession>A0A6P1TT17</accession>
<gene>
    <name evidence="1" type="ORF">Ana3638_20505</name>
</gene>
<dbReference type="KEGG" id="anr:Ana3638_20505"/>
<protein>
    <submittedName>
        <fullName evidence="1">DUF3788 family protein</fullName>
    </submittedName>
</protein>
<dbReference type="InterPro" id="IPR024265">
    <property type="entry name" value="DUF3788"/>
</dbReference>
<dbReference type="EMBL" id="CP048000">
    <property type="protein sequence ID" value="QHQ62866.1"/>
    <property type="molecule type" value="Genomic_DNA"/>
</dbReference>
<evidence type="ECO:0000313" key="1">
    <source>
        <dbReference type="EMBL" id="QHQ62866.1"/>
    </source>
</evidence>
<evidence type="ECO:0000313" key="2">
    <source>
        <dbReference type="Proteomes" id="UP000464314"/>
    </source>
</evidence>
<sequence>MDKELQNLLPADKFEIWTQLCDLVESLYEMERKLDTTKWNNWKYVCKYRRGGRTLCTLFANDVSLCVQIVFGKNERDKYELEQEHYSHKIQTIYNEANTFHDGKWMDIYLDDLTLFDDLKKMLFIKRKPNKIKKYVQEEDLCFIFMQTTEEF</sequence>
<name>A0A6P1TT17_9FIRM</name>
<dbReference type="AlphaFoldDB" id="A0A6P1TT17"/>
<reference evidence="1 2" key="1">
    <citation type="submission" date="2020-01" db="EMBL/GenBank/DDBJ databases">
        <title>Genome analysis of Anaerocolumna sp. CBA3638.</title>
        <authorList>
            <person name="Kim J."/>
            <person name="Roh S.W."/>
        </authorList>
    </citation>
    <scope>NUCLEOTIDE SEQUENCE [LARGE SCALE GENOMIC DNA]</scope>
    <source>
        <strain evidence="1 2">CBA3638</strain>
    </source>
</reference>
<proteinExistence type="predicted"/>
<dbReference type="Proteomes" id="UP000464314">
    <property type="component" value="Chromosome"/>
</dbReference>
<dbReference type="Pfam" id="PF12663">
    <property type="entry name" value="DUF3788"/>
    <property type="match status" value="1"/>
</dbReference>
<keyword evidence="2" id="KW-1185">Reference proteome</keyword>
<dbReference type="RefSeq" id="WP_161839688.1">
    <property type="nucleotide sequence ID" value="NZ_CP048000.1"/>
</dbReference>
<organism evidence="1 2">
    <name type="scientific">Anaerocolumna sedimenticola</name>
    <dbReference type="NCBI Taxonomy" id="2696063"/>
    <lineage>
        <taxon>Bacteria</taxon>
        <taxon>Bacillati</taxon>
        <taxon>Bacillota</taxon>
        <taxon>Clostridia</taxon>
        <taxon>Lachnospirales</taxon>
        <taxon>Lachnospiraceae</taxon>
        <taxon>Anaerocolumna</taxon>
    </lineage>
</organism>